<dbReference type="EC" id="5.1.3.20" evidence="4"/>
<evidence type="ECO:0000256" key="3">
    <source>
        <dbReference type="ARBA" id="ARBA00023277"/>
    </source>
</evidence>
<evidence type="ECO:0000313" key="6">
    <source>
        <dbReference type="EMBL" id="ALP52169.1"/>
    </source>
</evidence>
<dbReference type="Gene3D" id="3.40.50.720">
    <property type="entry name" value="NAD(P)-binding Rossmann-like Domain"/>
    <property type="match status" value="1"/>
</dbReference>
<comment type="domain">
    <text evidence="4">Contains a large N-terminal NADP-binding domain, and a smaller C-terminal substrate-binding domain.</text>
</comment>
<keyword evidence="3 4" id="KW-0119">Carbohydrate metabolism</keyword>
<dbReference type="UniPathway" id="UPA00356">
    <property type="reaction ID" value="UER00440"/>
</dbReference>
<evidence type="ECO:0000256" key="1">
    <source>
        <dbReference type="ARBA" id="ARBA00022857"/>
    </source>
</evidence>
<feature type="binding site" evidence="4">
    <location>
        <position position="38"/>
    </location>
    <ligand>
        <name>NADP(+)</name>
        <dbReference type="ChEBI" id="CHEBI:58349"/>
    </ligand>
</feature>
<reference evidence="6" key="1">
    <citation type="submission" date="2015-10" db="EMBL/GenBank/DDBJ databases">
        <title>Description of Candidatus Tenderia electrophaga gen. nov, sp. nov., an Uncultivated Electroautotroph from a Biocathode Enrichment.</title>
        <authorList>
            <person name="Eddie B.J."/>
            <person name="Malanoski A.P."/>
            <person name="Wang Z."/>
            <person name="Hall R.J."/>
            <person name="Oh S.D."/>
            <person name="Heiner C."/>
            <person name="Lin B."/>
            <person name="Strycharz-Glaven S.M."/>
        </authorList>
    </citation>
    <scope>NUCLEOTIDE SEQUENCE [LARGE SCALE GENOMIC DNA]</scope>
    <source>
        <strain evidence="6">NRL1</strain>
    </source>
</reference>
<feature type="binding site" evidence="4">
    <location>
        <position position="144"/>
    </location>
    <ligand>
        <name>NADP(+)</name>
        <dbReference type="ChEBI" id="CHEBI:58349"/>
    </ligand>
</feature>
<dbReference type="Proteomes" id="UP000055136">
    <property type="component" value="Chromosome"/>
</dbReference>
<comment type="cofactor">
    <cofactor evidence="4">
        <name>NADP(+)</name>
        <dbReference type="ChEBI" id="CHEBI:58349"/>
    </cofactor>
    <text evidence="4">Binds 1 NADP(+) per subunit.</text>
</comment>
<dbReference type="GO" id="GO:0008712">
    <property type="term" value="F:ADP-glyceromanno-heptose 6-epimerase activity"/>
    <property type="evidence" value="ECO:0007669"/>
    <property type="project" value="UniProtKB-UniRule"/>
</dbReference>
<accession>A0A0S2TAH6</accession>
<feature type="binding site" evidence="4">
    <location>
        <begin position="31"/>
        <end position="32"/>
    </location>
    <ligand>
        <name>NADP(+)</name>
        <dbReference type="ChEBI" id="CHEBI:58349"/>
    </ligand>
</feature>
<feature type="binding site" evidence="4">
    <location>
        <position position="178"/>
    </location>
    <ligand>
        <name>NADP(+)</name>
        <dbReference type="ChEBI" id="CHEBI:58349"/>
    </ligand>
</feature>
<proteinExistence type="inferred from homology"/>
<dbReference type="InterPro" id="IPR011912">
    <property type="entry name" value="Heptose_epim"/>
</dbReference>
<dbReference type="GO" id="GO:0005975">
    <property type="term" value="P:carbohydrate metabolic process"/>
    <property type="evidence" value="ECO:0007669"/>
    <property type="project" value="UniProtKB-UniRule"/>
</dbReference>
<feature type="binding site" evidence="4">
    <location>
        <begin position="10"/>
        <end position="11"/>
    </location>
    <ligand>
        <name>NADP(+)</name>
        <dbReference type="ChEBI" id="CHEBI:58349"/>
    </ligand>
</feature>
<keyword evidence="7" id="KW-1185">Reference proteome</keyword>
<dbReference type="NCBIfam" id="TIGR02197">
    <property type="entry name" value="heptose_epim"/>
    <property type="match status" value="1"/>
</dbReference>
<dbReference type="STRING" id="1748243.Tel_02855"/>
<dbReference type="HAMAP" id="MF_01601">
    <property type="entry name" value="Heptose_epimerase"/>
    <property type="match status" value="1"/>
</dbReference>
<dbReference type="PANTHER" id="PTHR43103">
    <property type="entry name" value="NUCLEOSIDE-DIPHOSPHATE-SUGAR EPIMERASE"/>
    <property type="match status" value="1"/>
</dbReference>
<feature type="binding site" evidence="4">
    <location>
        <position position="214"/>
    </location>
    <ligand>
        <name>substrate</name>
    </ligand>
</feature>
<feature type="active site" description="Proton acceptor" evidence="4">
    <location>
        <position position="140"/>
    </location>
</feature>
<dbReference type="PANTHER" id="PTHR43103:SF3">
    <property type="entry name" value="ADP-L-GLYCERO-D-MANNO-HEPTOSE-6-EPIMERASE"/>
    <property type="match status" value="1"/>
</dbReference>
<evidence type="ECO:0000259" key="5">
    <source>
        <dbReference type="Pfam" id="PF01370"/>
    </source>
</evidence>
<dbReference type="KEGG" id="tee:Tel_02855"/>
<feature type="domain" description="NAD-dependent epimerase/dehydratase" evidence="5">
    <location>
        <begin position="2"/>
        <end position="242"/>
    </location>
</feature>
<feature type="binding site" evidence="4">
    <location>
        <position position="53"/>
    </location>
    <ligand>
        <name>NADP(+)</name>
        <dbReference type="ChEBI" id="CHEBI:58349"/>
    </ligand>
</feature>
<comment type="function">
    <text evidence="4">Catalyzes the interconversion between ADP-D-glycero-beta-D-manno-heptose and ADP-L-glycero-beta-D-manno-heptose via an epimerization at carbon 6 of the heptose.</text>
</comment>
<protein>
    <recommendedName>
        <fullName evidence="4">ADP-L-glycero-D-manno-heptose-6-epimerase</fullName>
        <ecNumber evidence="4">5.1.3.20</ecNumber>
    </recommendedName>
    <alternativeName>
        <fullName evidence="4">ADP-L-glycero-beta-D-manno-heptose-6-epimerase</fullName>
        <shortName evidence="4">ADP-glyceromanno-heptose 6-epimerase</shortName>
        <shortName evidence="4">ADP-hep 6-epimerase</shortName>
        <shortName evidence="4">AGME</shortName>
    </alternativeName>
</protein>
<keyword evidence="1 4" id="KW-0521">NADP</keyword>
<dbReference type="AlphaFoldDB" id="A0A0S2TAH6"/>
<comment type="subunit">
    <text evidence="4">Homopentamer.</text>
</comment>
<gene>
    <name evidence="4" type="primary">hldD</name>
    <name evidence="6" type="ORF">Tel_02855</name>
</gene>
<feature type="binding site" evidence="4">
    <location>
        <position position="180"/>
    </location>
    <ligand>
        <name>substrate</name>
    </ligand>
</feature>
<keyword evidence="2 4" id="KW-0413">Isomerase</keyword>
<feature type="binding site" evidence="4">
    <location>
        <position position="278"/>
    </location>
    <ligand>
        <name>substrate</name>
    </ligand>
</feature>
<feature type="binding site" evidence="4">
    <location>
        <position position="169"/>
    </location>
    <ligand>
        <name>substrate</name>
    </ligand>
</feature>
<feature type="binding site" evidence="4">
    <location>
        <begin position="76"/>
        <end position="80"/>
    </location>
    <ligand>
        <name>NADP(+)</name>
        <dbReference type="ChEBI" id="CHEBI:58349"/>
    </ligand>
</feature>
<dbReference type="InterPro" id="IPR036291">
    <property type="entry name" value="NAD(P)-bd_dom_sf"/>
</dbReference>
<evidence type="ECO:0000256" key="4">
    <source>
        <dbReference type="HAMAP-Rule" id="MF_01601"/>
    </source>
</evidence>
<feature type="binding site" evidence="4">
    <location>
        <begin position="201"/>
        <end position="204"/>
    </location>
    <ligand>
        <name>substrate</name>
    </ligand>
</feature>
<feature type="binding site" evidence="4">
    <location>
        <position position="187"/>
    </location>
    <ligand>
        <name>substrate</name>
    </ligand>
</feature>
<dbReference type="InterPro" id="IPR001509">
    <property type="entry name" value="Epimerase_deHydtase"/>
</dbReference>
<evidence type="ECO:0000313" key="7">
    <source>
        <dbReference type="Proteomes" id="UP000055136"/>
    </source>
</evidence>
<dbReference type="NCBIfam" id="NF008360">
    <property type="entry name" value="PRK11150.1"/>
    <property type="match status" value="1"/>
</dbReference>
<name>A0A0S2TAH6_9GAMM</name>
<dbReference type="CDD" id="cd05248">
    <property type="entry name" value="ADP_GME_SDR_e"/>
    <property type="match status" value="1"/>
</dbReference>
<comment type="similarity">
    <text evidence="4">Belongs to the NAD(P)-dependent epimerase/dehydratase family. HldD subfamily.</text>
</comment>
<dbReference type="GO" id="GO:0050661">
    <property type="term" value="F:NADP binding"/>
    <property type="evidence" value="ECO:0007669"/>
    <property type="project" value="InterPro"/>
</dbReference>
<comment type="caution">
    <text evidence="4">Lacks conserved residue(s) required for the propagation of feature annotation.</text>
</comment>
<dbReference type="Pfam" id="PF01370">
    <property type="entry name" value="Epimerase"/>
    <property type="match status" value="1"/>
</dbReference>
<dbReference type="SUPFAM" id="SSF51735">
    <property type="entry name" value="NAD(P)-binding Rossmann-fold domains"/>
    <property type="match status" value="1"/>
</dbReference>
<dbReference type="EMBL" id="CP013099">
    <property type="protein sequence ID" value="ALP52169.1"/>
    <property type="molecule type" value="Genomic_DNA"/>
</dbReference>
<organism evidence="6 7">
    <name type="scientific">Candidatus Tenderia electrophaga</name>
    <dbReference type="NCBI Taxonomy" id="1748243"/>
    <lineage>
        <taxon>Bacteria</taxon>
        <taxon>Pseudomonadati</taxon>
        <taxon>Pseudomonadota</taxon>
        <taxon>Gammaproteobacteria</taxon>
        <taxon>Candidatus Tenderiales</taxon>
        <taxon>Candidatus Tenderiaceae</taxon>
        <taxon>Candidatus Tenderia</taxon>
    </lineage>
</organism>
<feature type="binding site" evidence="4">
    <location>
        <position position="170"/>
    </location>
    <ligand>
        <name>NADP(+)</name>
        <dbReference type="ChEBI" id="CHEBI:58349"/>
    </ligand>
</feature>
<comment type="pathway">
    <text evidence="4">Nucleotide-sugar biosynthesis; ADP-L-glycero-beta-D-manno-heptose biosynthesis; ADP-L-glycero-beta-D-manno-heptose from D-glycero-beta-D-manno-heptose 7-phosphate: step 4/4.</text>
</comment>
<comment type="catalytic activity">
    <reaction evidence="4">
        <text>ADP-D-glycero-beta-D-manno-heptose = ADP-L-glycero-beta-D-manno-heptose</text>
        <dbReference type="Rhea" id="RHEA:17577"/>
        <dbReference type="ChEBI" id="CHEBI:59967"/>
        <dbReference type="ChEBI" id="CHEBI:61506"/>
        <dbReference type="EC" id="5.1.3.20"/>
    </reaction>
</comment>
<dbReference type="Gene3D" id="3.90.25.10">
    <property type="entry name" value="UDP-galactose 4-epimerase, domain 1"/>
    <property type="match status" value="1"/>
</dbReference>
<evidence type="ECO:0000256" key="2">
    <source>
        <dbReference type="ARBA" id="ARBA00023235"/>
    </source>
</evidence>
<dbReference type="GO" id="GO:0097171">
    <property type="term" value="P:ADP-L-glycero-beta-D-manno-heptose biosynthetic process"/>
    <property type="evidence" value="ECO:0007669"/>
    <property type="project" value="UniProtKB-UniPathway"/>
</dbReference>
<feature type="active site" description="Proton acceptor" evidence="4">
    <location>
        <position position="178"/>
    </location>
</feature>
<sequence length="316" mass="35494">MIVVTGGAGFIGSNIVKGLNQRGRSDILVVDDLKDGTKFKNIADCDIADYMDKDDFLARIESKAGFSAPIEVIFHNGACSATTEWDGRFMMRINYDYSKALLHYCLAHDIQYLYASSASVYGAGPVFKESLEYEEPLNVYGYSKFQFDQYVRRLLPEAKSQVAGFRYFNVYGPREQHKGSMASVAFHLNNQLHDTGKVRLFAGCDGYGDGEQRRDFIYVGDVVAVNLWFWDNPDSSGVFNLGTGRSQSFNDVANAVLNYHGRGELEYIPFPDHLKGRYQSFTEADMTALRAAGYDAPFKTVEEGVTAYMRWLNEGK</sequence>